<evidence type="ECO:0000256" key="2">
    <source>
        <dbReference type="ARBA" id="ARBA00022692"/>
    </source>
</evidence>
<evidence type="ECO:0000256" key="3">
    <source>
        <dbReference type="ARBA" id="ARBA00022989"/>
    </source>
</evidence>
<keyword evidence="7" id="KW-0436">Ligase</keyword>
<dbReference type="InterPro" id="IPR007016">
    <property type="entry name" value="O-antigen_ligase-rel_domated"/>
</dbReference>
<feature type="transmembrane region" description="Helical" evidence="5">
    <location>
        <begin position="369"/>
        <end position="392"/>
    </location>
</feature>
<accession>A0AAW9JUY8</accession>
<keyword evidence="4 5" id="KW-0472">Membrane</keyword>
<proteinExistence type="predicted"/>
<evidence type="ECO:0000313" key="8">
    <source>
        <dbReference type="Proteomes" id="UP001290462"/>
    </source>
</evidence>
<dbReference type="AlphaFoldDB" id="A0AAW9JUY8"/>
<evidence type="ECO:0000256" key="1">
    <source>
        <dbReference type="ARBA" id="ARBA00004141"/>
    </source>
</evidence>
<dbReference type="InterPro" id="IPR051533">
    <property type="entry name" value="WaaL-like"/>
</dbReference>
<feature type="transmembrane region" description="Helical" evidence="5">
    <location>
        <begin position="249"/>
        <end position="265"/>
    </location>
</feature>
<dbReference type="Pfam" id="PF04932">
    <property type="entry name" value="Wzy_C"/>
    <property type="match status" value="1"/>
</dbReference>
<feature type="transmembrane region" description="Helical" evidence="5">
    <location>
        <begin position="6"/>
        <end position="27"/>
    </location>
</feature>
<dbReference type="PANTHER" id="PTHR37422:SF23">
    <property type="entry name" value="TEICHURONIC ACID BIOSYNTHESIS PROTEIN TUAE"/>
    <property type="match status" value="1"/>
</dbReference>
<feature type="transmembrane region" description="Helical" evidence="5">
    <location>
        <begin position="203"/>
        <end position="219"/>
    </location>
</feature>
<sequence length="459" mass="52714">MMIISASLFVLYPLYGGILIIGSLLLLSMTYGSEQFVLKISFVFFTVSAFLGAYLSFPGYESIFLFRILLLAQLFILVLYKDSLMPLNKGLKFQGYIGLLLLIWNIGCFITLFWAQHKIPALRHIYYIFEASCLLYVPSYFIQTRKAVDAILDIISTIYIVSLAIGFFEVLMGWHLKLSGSLVYETTTSQFQPTGFLFNTNDYALFLAMFLPLVFYRFYSVATHKFMRFSGILIWFSSIYLVIMTYSRLGIVSIIIVSLVIYWVYFKQITFLILFFGFLSLLIKELFSLTFLTTTFHTIQVSFTQKGASNTDRLNLYNTIWTIVKKRHFLGVGTGGIPIEIATFRQGYESSSLNFNSAHNFFLESLGEIGLFTIFLVLAIGMLGYKFFMLLIKKTNKTILEYSPFLMWGIFLISSVALSTIVEQRFLWLGLGMALAISFVEEESKEDDQNFNRGNRELR</sequence>
<feature type="transmembrane region" description="Helical" evidence="5">
    <location>
        <begin position="404"/>
        <end position="422"/>
    </location>
</feature>
<reference evidence="7" key="1">
    <citation type="submission" date="2023-08" db="EMBL/GenBank/DDBJ databases">
        <title>Genomic characterization of piscicolin 126 produced by Carnobacterium maltaromaticum CM22 strain isolated from salmon (Salmo salar).</title>
        <authorList>
            <person name="Gonzalez-Gragera E."/>
            <person name="Garcia-Lopez J.D."/>
            <person name="Teso-Perez C."/>
            <person name="Gimenez-Hernandez I."/>
            <person name="Peralta-Sanchez J.M."/>
            <person name="Valdivia E."/>
            <person name="Montalban-Lopez M."/>
            <person name="Martin-Platero A.M."/>
            <person name="Banos A."/>
            <person name="Martinez-Bueno M."/>
        </authorList>
    </citation>
    <scope>NUCLEOTIDE SEQUENCE</scope>
    <source>
        <strain evidence="7">CM22</strain>
    </source>
</reference>
<comment type="caution">
    <text evidence="7">The sequence shown here is derived from an EMBL/GenBank/DDBJ whole genome shotgun (WGS) entry which is preliminary data.</text>
</comment>
<dbReference type="GO" id="GO:0016874">
    <property type="term" value="F:ligase activity"/>
    <property type="evidence" value="ECO:0007669"/>
    <property type="project" value="UniProtKB-KW"/>
</dbReference>
<feature type="domain" description="O-antigen ligase-related" evidence="6">
    <location>
        <begin position="237"/>
        <end position="377"/>
    </location>
</feature>
<protein>
    <submittedName>
        <fullName evidence="7">O-antigen ligase family protein</fullName>
    </submittedName>
</protein>
<evidence type="ECO:0000256" key="5">
    <source>
        <dbReference type="SAM" id="Phobius"/>
    </source>
</evidence>
<evidence type="ECO:0000256" key="4">
    <source>
        <dbReference type="ARBA" id="ARBA00023136"/>
    </source>
</evidence>
<keyword evidence="3 5" id="KW-1133">Transmembrane helix</keyword>
<dbReference type="Proteomes" id="UP001290462">
    <property type="component" value="Unassembled WGS sequence"/>
</dbReference>
<feature type="transmembrane region" description="Helical" evidence="5">
    <location>
        <begin position="121"/>
        <end position="142"/>
    </location>
</feature>
<evidence type="ECO:0000259" key="6">
    <source>
        <dbReference type="Pfam" id="PF04932"/>
    </source>
</evidence>
<dbReference type="GO" id="GO:0016020">
    <property type="term" value="C:membrane"/>
    <property type="evidence" value="ECO:0007669"/>
    <property type="project" value="UniProtKB-SubCell"/>
</dbReference>
<feature type="transmembrane region" description="Helical" evidence="5">
    <location>
        <begin position="36"/>
        <end position="57"/>
    </location>
</feature>
<keyword evidence="2 5" id="KW-0812">Transmembrane</keyword>
<feature type="transmembrane region" description="Helical" evidence="5">
    <location>
        <begin position="93"/>
        <end position="115"/>
    </location>
</feature>
<organism evidence="7 8">
    <name type="scientific">Carnobacterium maltaromaticum</name>
    <name type="common">Carnobacterium piscicola</name>
    <dbReference type="NCBI Taxonomy" id="2751"/>
    <lineage>
        <taxon>Bacteria</taxon>
        <taxon>Bacillati</taxon>
        <taxon>Bacillota</taxon>
        <taxon>Bacilli</taxon>
        <taxon>Lactobacillales</taxon>
        <taxon>Carnobacteriaceae</taxon>
        <taxon>Carnobacterium</taxon>
    </lineage>
</organism>
<feature type="transmembrane region" description="Helical" evidence="5">
    <location>
        <begin position="226"/>
        <end position="243"/>
    </location>
</feature>
<feature type="transmembrane region" description="Helical" evidence="5">
    <location>
        <begin position="63"/>
        <end position="81"/>
    </location>
</feature>
<name>A0AAW9JUY8_CARML</name>
<dbReference type="EMBL" id="JAVBVO010000003">
    <property type="protein sequence ID" value="MDZ5759084.1"/>
    <property type="molecule type" value="Genomic_DNA"/>
</dbReference>
<gene>
    <name evidence="7" type="ORF">RAK27_10480</name>
</gene>
<dbReference type="PANTHER" id="PTHR37422">
    <property type="entry name" value="TEICHURONIC ACID BIOSYNTHESIS PROTEIN TUAE"/>
    <property type="match status" value="1"/>
</dbReference>
<comment type="subcellular location">
    <subcellularLocation>
        <location evidence="1">Membrane</location>
        <topology evidence="1">Multi-pass membrane protein</topology>
    </subcellularLocation>
</comment>
<feature type="transmembrane region" description="Helical" evidence="5">
    <location>
        <begin position="272"/>
        <end position="292"/>
    </location>
</feature>
<feature type="transmembrane region" description="Helical" evidence="5">
    <location>
        <begin position="154"/>
        <end position="176"/>
    </location>
</feature>
<evidence type="ECO:0000313" key="7">
    <source>
        <dbReference type="EMBL" id="MDZ5759084.1"/>
    </source>
</evidence>